<evidence type="ECO:0008006" key="2">
    <source>
        <dbReference type="Google" id="ProtNLM"/>
    </source>
</evidence>
<proteinExistence type="predicted"/>
<feature type="non-terminal residue" evidence="1">
    <location>
        <position position="1"/>
    </location>
</feature>
<accession>A0A0F9F4L5</accession>
<reference evidence="1" key="1">
    <citation type="journal article" date="2015" name="Nature">
        <title>Complex archaea that bridge the gap between prokaryotes and eukaryotes.</title>
        <authorList>
            <person name="Spang A."/>
            <person name="Saw J.H."/>
            <person name="Jorgensen S.L."/>
            <person name="Zaremba-Niedzwiedzka K."/>
            <person name="Martijn J."/>
            <person name="Lind A.E."/>
            <person name="van Eijk R."/>
            <person name="Schleper C."/>
            <person name="Guy L."/>
            <person name="Ettema T.J."/>
        </authorList>
    </citation>
    <scope>NUCLEOTIDE SEQUENCE</scope>
</reference>
<evidence type="ECO:0000313" key="1">
    <source>
        <dbReference type="EMBL" id="KKL46022.1"/>
    </source>
</evidence>
<organism evidence="1">
    <name type="scientific">marine sediment metagenome</name>
    <dbReference type="NCBI Taxonomy" id="412755"/>
    <lineage>
        <taxon>unclassified sequences</taxon>
        <taxon>metagenomes</taxon>
        <taxon>ecological metagenomes</taxon>
    </lineage>
</organism>
<dbReference type="AlphaFoldDB" id="A0A0F9F4L5"/>
<dbReference type="EMBL" id="LAZR01034184">
    <property type="protein sequence ID" value="KKL46022.1"/>
    <property type="molecule type" value="Genomic_DNA"/>
</dbReference>
<comment type="caution">
    <text evidence="1">The sequence shown here is derived from an EMBL/GenBank/DDBJ whole genome shotgun (WGS) entry which is preliminary data.</text>
</comment>
<protein>
    <recommendedName>
        <fullName evidence="2">Insulinase family protein</fullName>
    </recommendedName>
</protein>
<name>A0A0F9F4L5_9ZZZZ</name>
<gene>
    <name evidence="1" type="ORF">LCGC14_2349760</name>
</gene>
<sequence length="45" mass="5006">LTKHINTVTAMDIRAVANDFFHNAGLNFALIGPFKDKSFIDILNT</sequence>